<feature type="transmembrane region" description="Helical" evidence="2">
    <location>
        <begin position="57"/>
        <end position="78"/>
    </location>
</feature>
<keyword evidence="2" id="KW-1133">Transmembrane helix</keyword>
<proteinExistence type="predicted"/>
<dbReference type="EMBL" id="KB103138">
    <property type="protein sequence ID" value="ELK34570.1"/>
    <property type="molecule type" value="Genomic_DNA"/>
</dbReference>
<keyword evidence="2" id="KW-0472">Membrane</keyword>
<evidence type="ECO:0000313" key="4">
    <source>
        <dbReference type="Proteomes" id="UP000010556"/>
    </source>
</evidence>
<evidence type="ECO:0000313" key="3">
    <source>
        <dbReference type="EMBL" id="ELK34570.1"/>
    </source>
</evidence>
<organism evidence="3 4">
    <name type="scientific">Myotis davidii</name>
    <name type="common">David's myotis</name>
    <dbReference type="NCBI Taxonomy" id="225400"/>
    <lineage>
        <taxon>Eukaryota</taxon>
        <taxon>Metazoa</taxon>
        <taxon>Chordata</taxon>
        <taxon>Craniata</taxon>
        <taxon>Vertebrata</taxon>
        <taxon>Euteleostomi</taxon>
        <taxon>Mammalia</taxon>
        <taxon>Eutheria</taxon>
        <taxon>Laurasiatheria</taxon>
        <taxon>Chiroptera</taxon>
        <taxon>Yangochiroptera</taxon>
        <taxon>Vespertilionidae</taxon>
        <taxon>Myotis</taxon>
    </lineage>
</organism>
<dbReference type="AlphaFoldDB" id="L5M8I3"/>
<dbReference type="GO" id="GO:0016740">
    <property type="term" value="F:transferase activity"/>
    <property type="evidence" value="ECO:0007669"/>
    <property type="project" value="UniProtKB-KW"/>
</dbReference>
<keyword evidence="4" id="KW-1185">Reference proteome</keyword>
<keyword evidence="3" id="KW-0808">Transferase</keyword>
<keyword evidence="2" id="KW-0812">Transmembrane</keyword>
<name>L5M8I3_MYODS</name>
<feature type="region of interest" description="Disordered" evidence="1">
    <location>
        <begin position="104"/>
        <end position="129"/>
    </location>
</feature>
<feature type="compositionally biased region" description="Polar residues" evidence="1">
    <location>
        <begin position="120"/>
        <end position="129"/>
    </location>
</feature>
<gene>
    <name evidence="3" type="ORF">MDA_GLEAN10025074</name>
</gene>
<reference evidence="4" key="1">
    <citation type="journal article" date="2013" name="Science">
        <title>Comparative analysis of bat genomes provides insight into the evolution of flight and immunity.</title>
        <authorList>
            <person name="Zhang G."/>
            <person name="Cowled C."/>
            <person name="Shi Z."/>
            <person name="Huang Z."/>
            <person name="Bishop-Lilly K.A."/>
            <person name="Fang X."/>
            <person name="Wynne J.W."/>
            <person name="Xiong Z."/>
            <person name="Baker M.L."/>
            <person name="Zhao W."/>
            <person name="Tachedjian M."/>
            <person name="Zhu Y."/>
            <person name="Zhou P."/>
            <person name="Jiang X."/>
            <person name="Ng J."/>
            <person name="Yang L."/>
            <person name="Wu L."/>
            <person name="Xiao J."/>
            <person name="Feng Y."/>
            <person name="Chen Y."/>
            <person name="Sun X."/>
            <person name="Zhang Y."/>
            <person name="Marsh G.A."/>
            <person name="Crameri G."/>
            <person name="Broder C.C."/>
            <person name="Frey K.G."/>
            <person name="Wang L.F."/>
            <person name="Wang J."/>
        </authorList>
    </citation>
    <scope>NUCLEOTIDE SEQUENCE [LARGE SCALE GENOMIC DNA]</scope>
</reference>
<evidence type="ECO:0000256" key="2">
    <source>
        <dbReference type="SAM" id="Phobius"/>
    </source>
</evidence>
<dbReference type="Proteomes" id="UP000010556">
    <property type="component" value="Unassembled WGS sequence"/>
</dbReference>
<accession>L5M8I3</accession>
<protein>
    <submittedName>
        <fullName evidence="3">Serine palmitoyltransferase 3</fullName>
    </submittedName>
</protein>
<evidence type="ECO:0000256" key="1">
    <source>
        <dbReference type="SAM" id="MobiDB-lite"/>
    </source>
</evidence>
<sequence length="129" mass="14420">MANSGGGAVCNGNLYSHKKWDGSQNGNCMKNGIVKEVQQNGKPHFYEKPVVESFEEAPLHVMVFTYMGYGIGTLFGYLRDFLRNSGIEKCNAAVEREEQKLTLQSQLHHREKEDGIGEVTGTQTNKPRL</sequence>